<keyword evidence="2" id="KW-1185">Reference proteome</keyword>
<protein>
    <submittedName>
        <fullName evidence="1">Uncharacterized protein</fullName>
    </submittedName>
</protein>
<evidence type="ECO:0000313" key="1">
    <source>
        <dbReference type="EMBL" id="WWD20998.1"/>
    </source>
</evidence>
<reference evidence="1" key="2">
    <citation type="submission" date="2024-01" db="EMBL/GenBank/DDBJ databases">
        <title>Comparative genomics of Cryptococcus and Kwoniella reveals pathogenesis evolution and contrasting modes of karyotype evolution via chromosome fusion or intercentromeric recombination.</title>
        <authorList>
            <person name="Coelho M.A."/>
            <person name="David-Palma M."/>
            <person name="Shea T."/>
            <person name="Bowers K."/>
            <person name="McGinley-Smith S."/>
            <person name="Mohammad A.W."/>
            <person name="Gnirke A."/>
            <person name="Yurkov A.M."/>
            <person name="Nowrousian M."/>
            <person name="Sun S."/>
            <person name="Cuomo C.A."/>
            <person name="Heitman J."/>
        </authorList>
    </citation>
    <scope>NUCLEOTIDE SEQUENCE</scope>
    <source>
        <strain evidence="1">CBS 12478</strain>
    </source>
</reference>
<evidence type="ECO:0000313" key="2">
    <source>
        <dbReference type="Proteomes" id="UP000322225"/>
    </source>
</evidence>
<name>A0A5M6C2F1_9TREE</name>
<dbReference type="RefSeq" id="XP_031862235.1">
    <property type="nucleotide sequence ID" value="XM_032003377.1"/>
</dbReference>
<dbReference type="KEGG" id="ksn:43587500"/>
<dbReference type="GeneID" id="43587500"/>
<dbReference type="OrthoDB" id="10319822at2759"/>
<gene>
    <name evidence="1" type="ORF">CI109_105479</name>
</gene>
<dbReference type="AlphaFoldDB" id="A0A5M6C2F1"/>
<dbReference type="EMBL" id="CP144060">
    <property type="protein sequence ID" value="WWD20998.1"/>
    <property type="molecule type" value="Genomic_DNA"/>
</dbReference>
<sequence length="367" mass="41502">MKSTATSTPASVERPKRTITTLDDLLPREMIDHILHYLKTTTDKAVLFNLIQTSRSMYDDCIPNLYRDLALDKNNVEKVFHGLPSRVGMTYTELNIGMEVDPDVQHEPSDDVRSDPDSLCRKLHLLQHTRRLKIVDFEALHYIYYEFNESARDDLYDRMNPIPPRNFANVQGVLLGHQLVEPLGHPGLIDVMEVIRPKLICINTDTVGRCSLPSGSYCHRSHHPISRAKMILHVPNNHLPSIKFHGQPQPLTIYFPATEARKFNDSHEHDIRCEKQIQQLCKAIKEVVMVYEGSPLSPRYKKGFRWPIDFQPLEFHNVCVGVSTGFSAAMAVLQKALGGLEPAMAISDKVKFSNVGEGEPCEGCGGH</sequence>
<proteinExistence type="predicted"/>
<accession>A0A5M6C2F1</accession>
<reference evidence="1" key="1">
    <citation type="submission" date="2017-08" db="EMBL/GenBank/DDBJ databases">
        <authorList>
            <person name="Cuomo C."/>
            <person name="Billmyre B."/>
            <person name="Heitman J."/>
        </authorList>
    </citation>
    <scope>NUCLEOTIDE SEQUENCE</scope>
    <source>
        <strain evidence="1">CBS 12478</strain>
    </source>
</reference>
<organism evidence="1 2">
    <name type="scientific">Kwoniella shandongensis</name>
    <dbReference type="NCBI Taxonomy" id="1734106"/>
    <lineage>
        <taxon>Eukaryota</taxon>
        <taxon>Fungi</taxon>
        <taxon>Dikarya</taxon>
        <taxon>Basidiomycota</taxon>
        <taxon>Agaricomycotina</taxon>
        <taxon>Tremellomycetes</taxon>
        <taxon>Tremellales</taxon>
        <taxon>Cryptococcaceae</taxon>
        <taxon>Kwoniella</taxon>
    </lineage>
</organism>
<dbReference type="Proteomes" id="UP000322225">
    <property type="component" value="Chromosome 10"/>
</dbReference>